<sequence length="58" mass="6908">MFLGFLKTKFIISGSTIRFFYFILIFPFLQFCDSEIELSIPKKLHVTLIDPRSYQLED</sequence>
<evidence type="ECO:0000256" key="1">
    <source>
        <dbReference type="SAM" id="Phobius"/>
    </source>
</evidence>
<evidence type="ECO:0000313" key="3">
    <source>
        <dbReference type="Proteomes" id="UP000012099"/>
    </source>
</evidence>
<organism evidence="2 3">
    <name type="scientific">Leptospira noguchii str. 2007001578</name>
    <dbReference type="NCBI Taxonomy" id="1049974"/>
    <lineage>
        <taxon>Bacteria</taxon>
        <taxon>Pseudomonadati</taxon>
        <taxon>Spirochaetota</taxon>
        <taxon>Spirochaetia</taxon>
        <taxon>Leptospirales</taxon>
        <taxon>Leptospiraceae</taxon>
        <taxon>Leptospira</taxon>
    </lineage>
</organism>
<dbReference type="Proteomes" id="UP000012099">
    <property type="component" value="Unassembled WGS sequence"/>
</dbReference>
<proteinExistence type="predicted"/>
<keyword evidence="3" id="KW-1185">Reference proteome</keyword>
<evidence type="ECO:0008006" key="4">
    <source>
        <dbReference type="Google" id="ProtNLM"/>
    </source>
</evidence>
<name>A0ABN0J578_9LEPT</name>
<gene>
    <name evidence="2" type="ORF">LEP1GSC035_3183</name>
</gene>
<comment type="caution">
    <text evidence="2">The sequence shown here is derived from an EMBL/GenBank/DDBJ whole genome shotgun (WGS) entry which is preliminary data.</text>
</comment>
<reference evidence="2 3" key="1">
    <citation type="submission" date="2013-01" db="EMBL/GenBank/DDBJ databases">
        <authorList>
            <person name="Harkins D.M."/>
            <person name="Durkin A.S."/>
            <person name="Brinkac L.M."/>
            <person name="Haft D.H."/>
            <person name="Selengut J.D."/>
            <person name="Sanka R."/>
            <person name="DePew J."/>
            <person name="Purushe J."/>
            <person name="Whelen A.C."/>
            <person name="Vinetz J.M."/>
            <person name="Sutton G.G."/>
            <person name="Nierman W.C."/>
            <person name="Fouts D.E."/>
        </authorList>
    </citation>
    <scope>NUCLEOTIDE SEQUENCE [LARGE SCALE GENOMIC DNA]</scope>
    <source>
        <strain evidence="2 3">2007001578</strain>
    </source>
</reference>
<evidence type="ECO:0000313" key="2">
    <source>
        <dbReference type="EMBL" id="EMN02121.1"/>
    </source>
</evidence>
<protein>
    <recommendedName>
        <fullName evidence="4">Lipoprotein</fullName>
    </recommendedName>
</protein>
<feature type="transmembrane region" description="Helical" evidence="1">
    <location>
        <begin position="12"/>
        <end position="31"/>
    </location>
</feature>
<keyword evidence="1" id="KW-1133">Transmembrane helix</keyword>
<keyword evidence="1" id="KW-0472">Membrane</keyword>
<keyword evidence="1" id="KW-0812">Transmembrane</keyword>
<accession>A0ABN0J578</accession>
<dbReference type="EMBL" id="AHMH02000027">
    <property type="protein sequence ID" value="EMN02121.1"/>
    <property type="molecule type" value="Genomic_DNA"/>
</dbReference>